<organism evidence="5 6">
    <name type="scientific">Geomonas terrae</name>
    <dbReference type="NCBI Taxonomy" id="2562681"/>
    <lineage>
        <taxon>Bacteria</taxon>
        <taxon>Pseudomonadati</taxon>
        <taxon>Thermodesulfobacteriota</taxon>
        <taxon>Desulfuromonadia</taxon>
        <taxon>Geobacterales</taxon>
        <taxon>Geobacteraceae</taxon>
        <taxon>Geomonas</taxon>
    </lineage>
</organism>
<proteinExistence type="inferred from homology"/>
<dbReference type="PANTHER" id="PTHR39181">
    <property type="entry name" value="TYROSINE-PROTEIN PHOSPHATASE YWQE"/>
    <property type="match status" value="1"/>
</dbReference>
<evidence type="ECO:0000256" key="1">
    <source>
        <dbReference type="ARBA" id="ARBA00005750"/>
    </source>
</evidence>
<dbReference type="PANTHER" id="PTHR39181:SF1">
    <property type="entry name" value="TYROSINE-PROTEIN PHOSPHATASE YWQE"/>
    <property type="match status" value="1"/>
</dbReference>
<dbReference type="EC" id="3.1.3.48" evidence="2"/>
<dbReference type="RefSeq" id="WP_135870048.1">
    <property type="nucleotide sequence ID" value="NZ_SRSC01000002.1"/>
</dbReference>
<evidence type="ECO:0000256" key="2">
    <source>
        <dbReference type="ARBA" id="ARBA00013064"/>
    </source>
</evidence>
<dbReference type="GO" id="GO:0030145">
    <property type="term" value="F:manganese ion binding"/>
    <property type="evidence" value="ECO:0007669"/>
    <property type="project" value="InterPro"/>
</dbReference>
<name>A0A4S1CGT1_9BACT</name>
<dbReference type="Gene3D" id="3.20.20.140">
    <property type="entry name" value="Metal-dependent hydrolases"/>
    <property type="match status" value="1"/>
</dbReference>
<dbReference type="GO" id="GO:0004725">
    <property type="term" value="F:protein tyrosine phosphatase activity"/>
    <property type="evidence" value="ECO:0007669"/>
    <property type="project" value="UniProtKB-EC"/>
</dbReference>
<accession>A0A4S1CGT1</accession>
<comment type="caution">
    <text evidence="5">The sequence shown here is derived from an EMBL/GenBank/DDBJ whole genome shotgun (WGS) entry which is preliminary data.</text>
</comment>
<gene>
    <name evidence="5" type="ORF">E4633_09725</name>
</gene>
<comment type="similarity">
    <text evidence="1">Belongs to the metallo-dependent hydrolases superfamily. CpsB/CapC family.</text>
</comment>
<reference evidence="5 6" key="1">
    <citation type="submission" date="2019-04" db="EMBL/GenBank/DDBJ databases">
        <title>Geobacter oryzae sp. nov., ferric-reducing bacteria isolated from paddy soil.</title>
        <authorList>
            <person name="Xu Z."/>
            <person name="Masuda Y."/>
            <person name="Itoh H."/>
            <person name="Senoo K."/>
        </authorList>
    </citation>
    <scope>NUCLEOTIDE SEQUENCE [LARGE SCALE GENOMIC DNA]</scope>
    <source>
        <strain evidence="5 6">Red111</strain>
    </source>
</reference>
<evidence type="ECO:0000256" key="4">
    <source>
        <dbReference type="ARBA" id="ARBA00051722"/>
    </source>
</evidence>
<dbReference type="InterPro" id="IPR016195">
    <property type="entry name" value="Pol/histidinol_Pase-like"/>
</dbReference>
<keyword evidence="6" id="KW-1185">Reference proteome</keyword>
<dbReference type="PIRSF" id="PIRSF016557">
    <property type="entry name" value="Caps_synth_CpsB"/>
    <property type="match status" value="1"/>
</dbReference>
<comment type="catalytic activity">
    <reaction evidence="4">
        <text>O-phospho-L-tyrosyl-[protein] + H2O = L-tyrosyl-[protein] + phosphate</text>
        <dbReference type="Rhea" id="RHEA:10684"/>
        <dbReference type="Rhea" id="RHEA-COMP:10136"/>
        <dbReference type="Rhea" id="RHEA-COMP:20101"/>
        <dbReference type="ChEBI" id="CHEBI:15377"/>
        <dbReference type="ChEBI" id="CHEBI:43474"/>
        <dbReference type="ChEBI" id="CHEBI:46858"/>
        <dbReference type="ChEBI" id="CHEBI:61978"/>
        <dbReference type="EC" id="3.1.3.48"/>
    </reaction>
</comment>
<dbReference type="SUPFAM" id="SSF89550">
    <property type="entry name" value="PHP domain-like"/>
    <property type="match status" value="1"/>
</dbReference>
<dbReference type="Pfam" id="PF19567">
    <property type="entry name" value="CpsB_CapC"/>
    <property type="match status" value="2"/>
</dbReference>
<protein>
    <recommendedName>
        <fullName evidence="2">protein-tyrosine-phosphatase</fullName>
        <ecNumber evidence="2">3.1.3.48</ecNumber>
    </recommendedName>
</protein>
<evidence type="ECO:0000256" key="3">
    <source>
        <dbReference type="ARBA" id="ARBA00022801"/>
    </source>
</evidence>
<evidence type="ECO:0000313" key="5">
    <source>
        <dbReference type="EMBL" id="TGU72573.1"/>
    </source>
</evidence>
<dbReference type="AlphaFoldDB" id="A0A4S1CGT1"/>
<dbReference type="Proteomes" id="UP000306416">
    <property type="component" value="Unassembled WGS sequence"/>
</dbReference>
<sequence length="260" mass="28964">MEKDFTDYHCHIVPAVDDGATDLEESFAMARILSEFGFRTVVCTPHMIRGCFENNPARVTSAVSVLQGHLNDAGIPLQLVPGCEHYLDEFLPELLLESVHARPEDRRMLVEVPFRDGPELLSSMVERFFRLGLEPLIAHPERCRAFEPQVREHGLHGALFSVMGWQKTSELSDDSTIMATKRAGCVFQGNLGSFAGRYGNEVRERALLFLRHGLYSCIGSDAHRPEGLAEMLQKGKEAITAEVGEEAALTLLRGTLLQSR</sequence>
<keyword evidence="3" id="KW-0378">Hydrolase</keyword>
<evidence type="ECO:0000313" key="6">
    <source>
        <dbReference type="Proteomes" id="UP000306416"/>
    </source>
</evidence>
<dbReference type="InterPro" id="IPR016667">
    <property type="entry name" value="Caps_polysacc_synth_CpsB/CapC"/>
</dbReference>
<dbReference type="EMBL" id="SRSC01000002">
    <property type="protein sequence ID" value="TGU72573.1"/>
    <property type="molecule type" value="Genomic_DNA"/>
</dbReference>